<sequence length="98" mass="11042">MFRNCCSLARQLEPVETFKPTQISEAVIWQVATVTGFDDELDITDDIGAAATVILASSSETRQNPWIHNVAKFHKLSILVIKTNTWLRSYWKGICSIT</sequence>
<feature type="domain" description="Phosphotyrosine protein phosphatase" evidence="1">
    <location>
        <begin position="20"/>
        <end position="85"/>
    </location>
</feature>
<reference evidence="2" key="1">
    <citation type="submission" date="2014-09" db="EMBL/GenBank/DDBJ databases">
        <authorList>
            <person name="Magalhaes I.L.F."/>
            <person name="Oliveira U."/>
            <person name="Santos F.R."/>
            <person name="Vidigal T.H.D.A."/>
            <person name="Brescovit A.D."/>
            <person name="Santos A.J."/>
        </authorList>
    </citation>
    <scope>NUCLEOTIDE SEQUENCE</scope>
    <source>
        <tissue evidence="2">Shoot tissue taken approximately 20 cm above the soil surface</tissue>
    </source>
</reference>
<evidence type="ECO:0000259" key="1">
    <source>
        <dbReference type="Pfam" id="PF25516"/>
    </source>
</evidence>
<protein>
    <recommendedName>
        <fullName evidence="1">Phosphotyrosine protein phosphatase domain-containing protein</fullName>
    </recommendedName>
</protein>
<evidence type="ECO:0000313" key="2">
    <source>
        <dbReference type="EMBL" id="JAD29985.1"/>
    </source>
</evidence>
<proteinExistence type="predicted"/>
<dbReference type="InterPro" id="IPR058670">
    <property type="entry name" value="PTPase_dom"/>
</dbReference>
<accession>A0A0A8YZQ2</accession>
<dbReference type="EMBL" id="GBRH01267910">
    <property type="protein sequence ID" value="JAD29985.1"/>
    <property type="molecule type" value="Transcribed_RNA"/>
</dbReference>
<reference evidence="2" key="2">
    <citation type="journal article" date="2015" name="Data Brief">
        <title>Shoot transcriptome of the giant reed, Arundo donax.</title>
        <authorList>
            <person name="Barrero R.A."/>
            <person name="Guerrero F.D."/>
            <person name="Moolhuijzen P."/>
            <person name="Goolsby J.A."/>
            <person name="Tidwell J."/>
            <person name="Bellgard S.E."/>
            <person name="Bellgard M.I."/>
        </authorList>
    </citation>
    <scope>NUCLEOTIDE SEQUENCE</scope>
    <source>
        <tissue evidence="2">Shoot tissue taken approximately 20 cm above the soil surface</tissue>
    </source>
</reference>
<organism evidence="2">
    <name type="scientific">Arundo donax</name>
    <name type="common">Giant reed</name>
    <name type="synonym">Donax arundinaceus</name>
    <dbReference type="NCBI Taxonomy" id="35708"/>
    <lineage>
        <taxon>Eukaryota</taxon>
        <taxon>Viridiplantae</taxon>
        <taxon>Streptophyta</taxon>
        <taxon>Embryophyta</taxon>
        <taxon>Tracheophyta</taxon>
        <taxon>Spermatophyta</taxon>
        <taxon>Magnoliopsida</taxon>
        <taxon>Liliopsida</taxon>
        <taxon>Poales</taxon>
        <taxon>Poaceae</taxon>
        <taxon>PACMAD clade</taxon>
        <taxon>Arundinoideae</taxon>
        <taxon>Arundineae</taxon>
        <taxon>Arundo</taxon>
    </lineage>
</organism>
<dbReference type="Pfam" id="PF25516">
    <property type="entry name" value="PTPase"/>
    <property type="match status" value="1"/>
</dbReference>
<name>A0A0A8YZQ2_ARUDO</name>
<dbReference type="AlphaFoldDB" id="A0A0A8YZQ2"/>